<dbReference type="GO" id="GO:0008776">
    <property type="term" value="F:acetate kinase activity"/>
    <property type="evidence" value="ECO:0007669"/>
    <property type="project" value="UniProtKB-UniRule"/>
</dbReference>
<dbReference type="CDD" id="cd24010">
    <property type="entry name" value="ASKHA_NBD_AcK_PK"/>
    <property type="match status" value="1"/>
</dbReference>
<gene>
    <name evidence="6" type="primary">ackA</name>
    <name evidence="8" type="ORF">OZSIB_0870</name>
</gene>
<comment type="pathway">
    <text evidence="6">Metabolic intermediate biosynthesis; acetyl-CoA biosynthesis; acetyl-CoA from acetate: step 1/2.</text>
</comment>
<dbReference type="PANTHER" id="PTHR21060:SF15">
    <property type="entry name" value="ACETATE KINASE-RELATED"/>
    <property type="match status" value="1"/>
</dbReference>
<evidence type="ECO:0000256" key="6">
    <source>
        <dbReference type="HAMAP-Rule" id="MF_00020"/>
    </source>
</evidence>
<proteinExistence type="inferred from homology"/>
<feature type="active site" description="Proton donor/acceptor" evidence="6">
    <location>
        <position position="148"/>
    </location>
</feature>
<keyword evidence="2 6" id="KW-0808">Transferase</keyword>
<comment type="similarity">
    <text evidence="1 6 7">Belongs to the acetokinase family.</text>
</comment>
<keyword evidence="5 6" id="KW-0067">ATP-binding</keyword>
<comment type="caution">
    <text evidence="8">The sequence shown here is derived from an EMBL/GenBank/DDBJ whole genome shotgun (WGS) entry which is preliminary data.</text>
</comment>
<feature type="binding site" evidence="6">
    <location>
        <position position="7"/>
    </location>
    <ligand>
        <name>Mg(2+)</name>
        <dbReference type="ChEBI" id="CHEBI:18420"/>
    </ligand>
</feature>
<feature type="binding site" evidence="6">
    <location>
        <position position="391"/>
    </location>
    <ligand>
        <name>Mg(2+)</name>
        <dbReference type="ChEBI" id="CHEBI:18420"/>
    </ligand>
</feature>
<evidence type="ECO:0000313" key="8">
    <source>
        <dbReference type="EMBL" id="RCK81736.1"/>
    </source>
</evidence>
<comment type="cofactor">
    <cofactor evidence="6">
        <name>Mg(2+)</name>
        <dbReference type="ChEBI" id="CHEBI:18420"/>
    </cofactor>
    <cofactor evidence="6">
        <name>Mn(2+)</name>
        <dbReference type="ChEBI" id="CHEBI:29035"/>
    </cofactor>
    <text evidence="6">Mg(2+). Can also accept Mn(2+).</text>
</comment>
<feature type="binding site" evidence="6">
    <location>
        <begin position="208"/>
        <end position="212"/>
    </location>
    <ligand>
        <name>ATP</name>
        <dbReference type="ChEBI" id="CHEBI:30616"/>
    </ligand>
</feature>
<dbReference type="InterPro" id="IPR043129">
    <property type="entry name" value="ATPase_NBD"/>
</dbReference>
<dbReference type="PIRSF" id="PIRSF000722">
    <property type="entry name" value="Acetate_prop_kin"/>
    <property type="match status" value="1"/>
</dbReference>
<evidence type="ECO:0000256" key="2">
    <source>
        <dbReference type="ARBA" id="ARBA00022679"/>
    </source>
</evidence>
<evidence type="ECO:0000313" key="9">
    <source>
        <dbReference type="Proteomes" id="UP000252355"/>
    </source>
</evidence>
<dbReference type="AlphaFoldDB" id="A0A367ZUL1"/>
<dbReference type="SUPFAM" id="SSF53067">
    <property type="entry name" value="Actin-like ATPase domain"/>
    <property type="match status" value="2"/>
</dbReference>
<dbReference type="GO" id="GO:0000287">
    <property type="term" value="F:magnesium ion binding"/>
    <property type="evidence" value="ECO:0007669"/>
    <property type="project" value="UniProtKB-UniRule"/>
</dbReference>
<evidence type="ECO:0000256" key="5">
    <source>
        <dbReference type="ARBA" id="ARBA00022840"/>
    </source>
</evidence>
<evidence type="ECO:0000256" key="7">
    <source>
        <dbReference type="RuleBase" id="RU003835"/>
    </source>
</evidence>
<keyword evidence="6" id="KW-0460">Magnesium</keyword>
<dbReference type="GO" id="GO:0005524">
    <property type="term" value="F:ATP binding"/>
    <property type="evidence" value="ECO:0007669"/>
    <property type="project" value="UniProtKB-KW"/>
</dbReference>
<dbReference type="InterPro" id="IPR023865">
    <property type="entry name" value="Aliphatic_acid_kinase_CS"/>
</dbReference>
<dbReference type="HAMAP" id="MF_00020">
    <property type="entry name" value="Acetate_kinase"/>
    <property type="match status" value="1"/>
</dbReference>
<dbReference type="PRINTS" id="PR00471">
    <property type="entry name" value="ACETATEKNASE"/>
</dbReference>
<feature type="site" description="Transition state stabilizer" evidence="6">
    <location>
        <position position="241"/>
    </location>
</feature>
<dbReference type="Gene3D" id="3.30.420.40">
    <property type="match status" value="2"/>
</dbReference>
<feature type="binding site" evidence="6">
    <location>
        <begin position="336"/>
        <end position="340"/>
    </location>
    <ligand>
        <name>ATP</name>
        <dbReference type="ChEBI" id="CHEBI:30616"/>
    </ligand>
</feature>
<dbReference type="GO" id="GO:0006083">
    <property type="term" value="P:acetate metabolic process"/>
    <property type="evidence" value="ECO:0007669"/>
    <property type="project" value="TreeGrafter"/>
</dbReference>
<feature type="binding site" evidence="6">
    <location>
        <position position="14"/>
    </location>
    <ligand>
        <name>ATP</name>
        <dbReference type="ChEBI" id="CHEBI:30616"/>
    </ligand>
</feature>
<keyword evidence="6" id="KW-0479">Metal-binding</keyword>
<feature type="binding site" evidence="6">
    <location>
        <begin position="283"/>
        <end position="285"/>
    </location>
    <ligand>
        <name>ATP</name>
        <dbReference type="ChEBI" id="CHEBI:30616"/>
    </ligand>
</feature>
<feature type="binding site" evidence="6">
    <location>
        <position position="91"/>
    </location>
    <ligand>
        <name>substrate</name>
    </ligand>
</feature>
<dbReference type="NCBIfam" id="TIGR00016">
    <property type="entry name" value="ackA"/>
    <property type="match status" value="1"/>
</dbReference>
<comment type="function">
    <text evidence="6">Catalyzes the formation of acetyl phosphate from acetate and ATP. Can also catalyze the reverse reaction.</text>
</comment>
<keyword evidence="4 6" id="KW-0418">Kinase</keyword>
<sequence length="406" mass="45223">MKILVLNCGSSSIKYQVFDMDYEALLAKGLVERVGINGTFIKHQRGDQPKITRDIEAKDHKEGIQHVLEILTDADQGVFKNLDEIKAVGHRVVHGGEKFADSVLITHEVLEAVRECVKFAPLHNPPNLKGIEAIAAILPNVPQVAVFDTSFHQTMPPVAYIYGLPYKYYEQDRIRRYGFHGTSHRFVSHRAAQLLQKPYEKLKIITCHLGNGASVAAIKHGKSVDTSMGHTPLEGLVMGTRCGDIDPALVLHIMKKENLTIDEMDTLLNKKAGILGISQWSSDQRDLEDGYPEQNLKNNKPLANLALEIFAYRVRKYIGAYMAVLNGCDALVFTAGVGENSPIIRDLVCRDMDFLGVKLDPEKNKKTWRGAEGDISTADARVRTLVVPTNEELVIAEDTYAIVRKK</sequence>
<dbReference type="Pfam" id="PF00871">
    <property type="entry name" value="Acetate_kinase"/>
    <property type="match status" value="1"/>
</dbReference>
<comment type="subunit">
    <text evidence="6">Homodimer.</text>
</comment>
<keyword evidence="3 6" id="KW-0547">Nucleotide-binding</keyword>
<feature type="site" description="Transition state stabilizer" evidence="6">
    <location>
        <position position="180"/>
    </location>
</feature>
<dbReference type="UniPathway" id="UPA00340">
    <property type="reaction ID" value="UER00458"/>
</dbReference>
<dbReference type="GO" id="GO:0005737">
    <property type="term" value="C:cytoplasm"/>
    <property type="evidence" value="ECO:0007669"/>
    <property type="project" value="UniProtKB-SubCell"/>
</dbReference>
<dbReference type="EC" id="2.7.2.1" evidence="6"/>
<name>A0A367ZUL1_9BACT</name>
<dbReference type="GO" id="GO:0006085">
    <property type="term" value="P:acetyl-CoA biosynthetic process"/>
    <property type="evidence" value="ECO:0007669"/>
    <property type="project" value="UniProtKB-UniRule"/>
</dbReference>
<comment type="subcellular location">
    <subcellularLocation>
        <location evidence="6">Cytoplasm</location>
    </subcellularLocation>
</comment>
<keyword evidence="6" id="KW-0963">Cytoplasm</keyword>
<dbReference type="PROSITE" id="PS01075">
    <property type="entry name" value="ACETATE_KINASE_1"/>
    <property type="match status" value="1"/>
</dbReference>
<dbReference type="InterPro" id="IPR000890">
    <property type="entry name" value="Aliphatic_acid_kin_short-chain"/>
</dbReference>
<organism evidence="8 9">
    <name type="scientific">Candidatus Ozemobacter sibiricus</name>
    <dbReference type="NCBI Taxonomy" id="2268124"/>
    <lineage>
        <taxon>Bacteria</taxon>
        <taxon>Candidatus Ozemobacteria</taxon>
        <taxon>Candidatus Ozemobacterales</taxon>
        <taxon>Candidatus Ozemobacteraceae</taxon>
        <taxon>Candidatus Ozemobacter</taxon>
    </lineage>
</organism>
<dbReference type="Proteomes" id="UP000252355">
    <property type="component" value="Unassembled WGS sequence"/>
</dbReference>
<protein>
    <recommendedName>
        <fullName evidence="6">Acetate kinase</fullName>
        <ecNumber evidence="6">2.7.2.1</ecNumber>
    </recommendedName>
    <alternativeName>
        <fullName evidence="6">Acetokinase</fullName>
    </alternativeName>
</protein>
<dbReference type="PROSITE" id="PS01076">
    <property type="entry name" value="ACETATE_KINASE_2"/>
    <property type="match status" value="1"/>
</dbReference>
<reference evidence="8 9" key="1">
    <citation type="submission" date="2018-05" db="EMBL/GenBank/DDBJ databases">
        <title>A metagenomic window into the 2 km-deep terrestrial subsurface aquifer revealed taxonomically and functionally diverse microbial community comprising novel uncultured bacterial lineages.</title>
        <authorList>
            <person name="Kadnikov V.V."/>
            <person name="Mardanov A.V."/>
            <person name="Beletsky A.V."/>
            <person name="Banks D."/>
            <person name="Pimenov N.V."/>
            <person name="Frank Y.A."/>
            <person name="Karnachuk O.V."/>
            <person name="Ravin N.V."/>
        </authorList>
    </citation>
    <scope>NUCLEOTIDE SEQUENCE [LARGE SCALE GENOMIC DNA]</scope>
    <source>
        <strain evidence="8">BY5</strain>
    </source>
</reference>
<comment type="catalytic activity">
    <reaction evidence="6">
        <text>acetate + ATP = acetyl phosphate + ADP</text>
        <dbReference type="Rhea" id="RHEA:11352"/>
        <dbReference type="ChEBI" id="CHEBI:22191"/>
        <dbReference type="ChEBI" id="CHEBI:30089"/>
        <dbReference type="ChEBI" id="CHEBI:30616"/>
        <dbReference type="ChEBI" id="CHEBI:456216"/>
        <dbReference type="EC" id="2.7.2.1"/>
    </reaction>
</comment>
<evidence type="ECO:0000256" key="4">
    <source>
        <dbReference type="ARBA" id="ARBA00022777"/>
    </source>
</evidence>
<dbReference type="InterPro" id="IPR004372">
    <property type="entry name" value="Ac/propionate_kinase"/>
</dbReference>
<evidence type="ECO:0000256" key="1">
    <source>
        <dbReference type="ARBA" id="ARBA00008748"/>
    </source>
</evidence>
<dbReference type="EMBL" id="QOQW01000001">
    <property type="protein sequence ID" value="RCK81736.1"/>
    <property type="molecule type" value="Genomic_DNA"/>
</dbReference>
<dbReference type="PANTHER" id="PTHR21060">
    <property type="entry name" value="ACETATE KINASE"/>
    <property type="match status" value="1"/>
</dbReference>
<evidence type="ECO:0000256" key="3">
    <source>
        <dbReference type="ARBA" id="ARBA00022741"/>
    </source>
</evidence>
<accession>A0A367ZUL1</accession>